<evidence type="ECO:0000256" key="1">
    <source>
        <dbReference type="SAM" id="Phobius"/>
    </source>
</evidence>
<gene>
    <name evidence="2" type="ORF">SAMN02745168_0038</name>
</gene>
<dbReference type="EMBL" id="FWXW01000010">
    <property type="protein sequence ID" value="SMC85578.1"/>
    <property type="molecule type" value="Genomic_DNA"/>
</dbReference>
<evidence type="ECO:0000313" key="2">
    <source>
        <dbReference type="EMBL" id="SMC85578.1"/>
    </source>
</evidence>
<keyword evidence="1" id="KW-1133">Transmembrane helix</keyword>
<keyword evidence="3" id="KW-1185">Reference proteome</keyword>
<accession>A0A1W2CLQ5</accession>
<sequence length="129" mass="13201">MEEVLKVAAIGVAGAICALVLKRNSPELGLAVTLAVGVVILLAALSVIMGIVEFIEVLADTAELDSDILAPLMKTVGIAIITKVAAEICRDAKENAIASFVETAGSAAAIFVALPLLKSVLEMITSLIS</sequence>
<proteinExistence type="predicted"/>
<dbReference type="Pfam" id="PF06686">
    <property type="entry name" value="SpoIIIAC"/>
    <property type="match status" value="2"/>
</dbReference>
<keyword evidence="1" id="KW-0472">Membrane</keyword>
<feature type="transmembrane region" description="Helical" evidence="1">
    <location>
        <begin position="6"/>
        <end position="21"/>
    </location>
</feature>
<protein>
    <submittedName>
        <fullName evidence="2">Stage III sporulation protein AD</fullName>
    </submittedName>
</protein>
<evidence type="ECO:0000313" key="3">
    <source>
        <dbReference type="Proteomes" id="UP000192790"/>
    </source>
</evidence>
<dbReference type="OrthoDB" id="1682150at2"/>
<dbReference type="Proteomes" id="UP000192790">
    <property type="component" value="Unassembled WGS sequence"/>
</dbReference>
<dbReference type="STRING" id="1122930.SAMN02745168_0038"/>
<feature type="transmembrane region" description="Helical" evidence="1">
    <location>
        <begin position="28"/>
        <end position="48"/>
    </location>
</feature>
<keyword evidence="1" id="KW-0812">Transmembrane</keyword>
<reference evidence="2 3" key="1">
    <citation type="submission" date="2017-04" db="EMBL/GenBank/DDBJ databases">
        <authorList>
            <person name="Afonso C.L."/>
            <person name="Miller P.J."/>
            <person name="Scott M.A."/>
            <person name="Spackman E."/>
            <person name="Goraichik I."/>
            <person name="Dimitrov K.M."/>
            <person name="Suarez D.L."/>
            <person name="Swayne D.E."/>
        </authorList>
    </citation>
    <scope>NUCLEOTIDE SEQUENCE [LARGE SCALE GENOMIC DNA]</scope>
    <source>
        <strain evidence="2 3">DSM 12816</strain>
    </source>
</reference>
<dbReference type="InterPro" id="IPR025664">
    <property type="entry name" value="Spore_III_AC/AD"/>
</dbReference>
<dbReference type="RefSeq" id="WP_084235465.1">
    <property type="nucleotide sequence ID" value="NZ_FWXW01000010.1"/>
</dbReference>
<dbReference type="AlphaFoldDB" id="A0A1W2CLQ5"/>
<name>A0A1W2CLQ5_9FIRM</name>
<organism evidence="2 3">
    <name type="scientific">Papillibacter cinnamivorans DSM 12816</name>
    <dbReference type="NCBI Taxonomy" id="1122930"/>
    <lineage>
        <taxon>Bacteria</taxon>
        <taxon>Bacillati</taxon>
        <taxon>Bacillota</taxon>
        <taxon>Clostridia</taxon>
        <taxon>Eubacteriales</taxon>
        <taxon>Oscillospiraceae</taxon>
        <taxon>Papillibacter</taxon>
    </lineage>
</organism>